<keyword evidence="1" id="KW-0805">Transcription regulation</keyword>
<dbReference type="PROSITE" id="PS00041">
    <property type="entry name" value="HTH_ARAC_FAMILY_1"/>
    <property type="match status" value="1"/>
</dbReference>
<evidence type="ECO:0000313" key="5">
    <source>
        <dbReference type="EMBL" id="PZF71038.1"/>
    </source>
</evidence>
<dbReference type="SMART" id="SM00342">
    <property type="entry name" value="HTH_ARAC"/>
    <property type="match status" value="1"/>
</dbReference>
<dbReference type="SUPFAM" id="SSF46689">
    <property type="entry name" value="Homeodomain-like"/>
    <property type="match status" value="1"/>
</dbReference>
<evidence type="ECO:0000256" key="3">
    <source>
        <dbReference type="ARBA" id="ARBA00023163"/>
    </source>
</evidence>
<dbReference type="GO" id="GO:0003700">
    <property type="term" value="F:DNA-binding transcription factor activity"/>
    <property type="evidence" value="ECO:0007669"/>
    <property type="project" value="InterPro"/>
</dbReference>
<keyword evidence="2" id="KW-0238">DNA-binding</keyword>
<dbReference type="Proteomes" id="UP000248745">
    <property type="component" value="Unassembled WGS sequence"/>
</dbReference>
<reference evidence="5 6" key="1">
    <citation type="submission" date="2018-06" db="EMBL/GenBank/DDBJ databases">
        <title>Mucibacter soli gen. nov., sp. nov., a new member of the family Chitinophagaceae producing mucin.</title>
        <authorList>
            <person name="Kim M.-K."/>
            <person name="Park S."/>
            <person name="Kim T.-S."/>
            <person name="Joung Y."/>
            <person name="Han J.-H."/>
            <person name="Kim S.B."/>
        </authorList>
    </citation>
    <scope>NUCLEOTIDE SEQUENCE [LARGE SCALE GENOMIC DNA]</scope>
    <source>
        <strain evidence="5 6">R1-15</strain>
    </source>
</reference>
<dbReference type="PROSITE" id="PS01124">
    <property type="entry name" value="HTH_ARAC_FAMILY_2"/>
    <property type="match status" value="1"/>
</dbReference>
<dbReference type="PANTHER" id="PTHR47893">
    <property type="entry name" value="REGULATORY PROTEIN PCHR"/>
    <property type="match status" value="1"/>
</dbReference>
<dbReference type="RefSeq" id="WP_111000772.1">
    <property type="nucleotide sequence ID" value="NZ_QKTW01000027.1"/>
</dbReference>
<keyword evidence="6" id="KW-1185">Reference proteome</keyword>
<dbReference type="PANTHER" id="PTHR47893:SF1">
    <property type="entry name" value="REGULATORY PROTEIN PCHR"/>
    <property type="match status" value="1"/>
</dbReference>
<dbReference type="Gene3D" id="1.10.10.60">
    <property type="entry name" value="Homeodomain-like"/>
    <property type="match status" value="2"/>
</dbReference>
<evidence type="ECO:0000259" key="4">
    <source>
        <dbReference type="PROSITE" id="PS01124"/>
    </source>
</evidence>
<evidence type="ECO:0000256" key="2">
    <source>
        <dbReference type="ARBA" id="ARBA00023125"/>
    </source>
</evidence>
<evidence type="ECO:0000313" key="6">
    <source>
        <dbReference type="Proteomes" id="UP000248745"/>
    </source>
</evidence>
<dbReference type="Pfam" id="PF12833">
    <property type="entry name" value="HTH_18"/>
    <property type="match status" value="1"/>
</dbReference>
<sequence>MIEIDFYYSVSKNYLIKFVEVLNKASGEKATQKGNRIYLQPSIADGFLEFHEFQEGISVLITDCTLRQELRFRQMNVSGNDTYRIVFNIGQPIPIIMENGQKIVLGSDFAEAVMFTSHTAELSGIVATGTVVKTITIIFHRTWAIDHLLHNAVPLRVTRLQLFANNMPMQFTTHLDLQCYELACEMLTQRAPAMVLPHLLEGYTYQMAALFFNSVVEDEVGEKRFISEAAMRVIQLKERLEQNLSEELPTLNDAATICLMSKNRFADMFKSLFGNSYAAFFLDLKMKKAKELLRTGSSVADTGYEVGYSNVSHFVKTFRRHFGITPGVYQAQRG</sequence>
<dbReference type="AlphaFoldDB" id="A0A2W2ATK6"/>
<dbReference type="EMBL" id="QKTW01000027">
    <property type="protein sequence ID" value="PZF71038.1"/>
    <property type="molecule type" value="Genomic_DNA"/>
</dbReference>
<dbReference type="PRINTS" id="PR00032">
    <property type="entry name" value="HTHARAC"/>
</dbReference>
<comment type="caution">
    <text evidence="5">The sequence shown here is derived from an EMBL/GenBank/DDBJ whole genome shotgun (WGS) entry which is preliminary data.</text>
</comment>
<dbReference type="OrthoDB" id="1156172at2"/>
<accession>A0A2W2ATK6</accession>
<dbReference type="InterPro" id="IPR020449">
    <property type="entry name" value="Tscrpt_reg_AraC-type_HTH"/>
</dbReference>
<protein>
    <recommendedName>
        <fullName evidence="4">HTH araC/xylS-type domain-containing protein</fullName>
    </recommendedName>
</protein>
<gene>
    <name evidence="5" type="ORF">DN068_20270</name>
</gene>
<dbReference type="InterPro" id="IPR018062">
    <property type="entry name" value="HTH_AraC-typ_CS"/>
</dbReference>
<evidence type="ECO:0000256" key="1">
    <source>
        <dbReference type="ARBA" id="ARBA00023015"/>
    </source>
</evidence>
<name>A0A2W2ATK6_9BACT</name>
<proteinExistence type="predicted"/>
<feature type="domain" description="HTH araC/xylS-type" evidence="4">
    <location>
        <begin position="234"/>
        <end position="332"/>
    </location>
</feature>
<keyword evidence="3" id="KW-0804">Transcription</keyword>
<dbReference type="InterPro" id="IPR018060">
    <property type="entry name" value="HTH_AraC"/>
</dbReference>
<dbReference type="GO" id="GO:0043565">
    <property type="term" value="F:sequence-specific DNA binding"/>
    <property type="evidence" value="ECO:0007669"/>
    <property type="project" value="InterPro"/>
</dbReference>
<dbReference type="InterPro" id="IPR053142">
    <property type="entry name" value="PchR_regulatory_protein"/>
</dbReference>
<dbReference type="InterPro" id="IPR009057">
    <property type="entry name" value="Homeodomain-like_sf"/>
</dbReference>
<organism evidence="5 6">
    <name type="scientific">Taibaiella soli</name>
    <dbReference type="NCBI Taxonomy" id="1649169"/>
    <lineage>
        <taxon>Bacteria</taxon>
        <taxon>Pseudomonadati</taxon>
        <taxon>Bacteroidota</taxon>
        <taxon>Chitinophagia</taxon>
        <taxon>Chitinophagales</taxon>
        <taxon>Chitinophagaceae</taxon>
        <taxon>Taibaiella</taxon>
    </lineage>
</organism>